<dbReference type="InterPro" id="IPR032466">
    <property type="entry name" value="Metal_Hydrolase"/>
</dbReference>
<reference evidence="4" key="1">
    <citation type="submission" date="2016-03" db="EMBL/GenBank/DDBJ databases">
        <title>Complete genome sequence of the type strain Actinoalloteichus hymeniacidonis DSM 45092.</title>
        <authorList>
            <person name="Schaffert L."/>
            <person name="Albersmeier A."/>
            <person name="Winkler A."/>
            <person name="Kalinowski J."/>
            <person name="Zotchev S."/>
            <person name="Ruckert C."/>
        </authorList>
    </citation>
    <scope>NUCLEOTIDE SEQUENCE [LARGE SCALE GENOMIC DNA]</scope>
    <source>
        <strain evidence="4">HPA177(T) (DSM 45092(T))</strain>
    </source>
</reference>
<evidence type="ECO:0000259" key="2">
    <source>
        <dbReference type="Pfam" id="PF04909"/>
    </source>
</evidence>
<dbReference type="RefSeq" id="WP_069848661.1">
    <property type="nucleotide sequence ID" value="NZ_CP014859.1"/>
</dbReference>
<dbReference type="Gene3D" id="3.20.20.140">
    <property type="entry name" value="Metal-dependent hydrolases"/>
    <property type="match status" value="1"/>
</dbReference>
<dbReference type="InterPro" id="IPR006680">
    <property type="entry name" value="Amidohydro-rel"/>
</dbReference>
<feature type="domain" description="Amidohydrolase-related" evidence="2">
    <location>
        <begin position="7"/>
        <end position="299"/>
    </location>
</feature>
<dbReference type="PANTHER" id="PTHR43569">
    <property type="entry name" value="AMIDOHYDROLASE"/>
    <property type="match status" value="1"/>
</dbReference>
<dbReference type="KEGG" id="ahm:TL08_11190"/>
<dbReference type="InterPro" id="IPR052350">
    <property type="entry name" value="Metallo-dep_Lactonases"/>
</dbReference>
<name>A0AAC9HPF0_9PSEU</name>
<dbReference type="Pfam" id="PF04909">
    <property type="entry name" value="Amidohydro_2"/>
    <property type="match status" value="1"/>
</dbReference>
<gene>
    <name evidence="3" type="ORF">TL08_11190</name>
</gene>
<evidence type="ECO:0000313" key="3">
    <source>
        <dbReference type="EMBL" id="AOS63052.1"/>
    </source>
</evidence>
<dbReference type="EC" id="3.1.1.-" evidence="3"/>
<dbReference type="GO" id="GO:0016787">
    <property type="term" value="F:hydrolase activity"/>
    <property type="evidence" value="ECO:0007669"/>
    <property type="project" value="UniProtKB-KW"/>
</dbReference>
<dbReference type="Proteomes" id="UP000095210">
    <property type="component" value="Chromosome"/>
</dbReference>
<organism evidence="3 4">
    <name type="scientific">Actinoalloteichus hymeniacidonis</name>
    <dbReference type="NCBI Taxonomy" id="340345"/>
    <lineage>
        <taxon>Bacteria</taxon>
        <taxon>Bacillati</taxon>
        <taxon>Actinomycetota</taxon>
        <taxon>Actinomycetes</taxon>
        <taxon>Pseudonocardiales</taxon>
        <taxon>Pseudonocardiaceae</taxon>
        <taxon>Actinoalloteichus</taxon>
    </lineage>
</organism>
<accession>A0AAC9HPF0</accession>
<keyword evidence="4" id="KW-1185">Reference proteome</keyword>
<dbReference type="PANTHER" id="PTHR43569:SF2">
    <property type="entry name" value="AMIDOHYDROLASE-RELATED DOMAIN-CONTAINING PROTEIN"/>
    <property type="match status" value="1"/>
</dbReference>
<evidence type="ECO:0000256" key="1">
    <source>
        <dbReference type="ARBA" id="ARBA00038310"/>
    </source>
</evidence>
<protein>
    <submittedName>
        <fullName evidence="3">TIM-barrel fold metal-dependent hydrolase</fullName>
        <ecNumber evidence="3">3.1.1.-</ecNumber>
    </submittedName>
</protein>
<dbReference type="EMBL" id="CP014859">
    <property type="protein sequence ID" value="AOS63052.1"/>
    <property type="molecule type" value="Genomic_DNA"/>
</dbReference>
<sequence>MTDVGVVDAHHHLWDPAHRSYPWLSGEQFTPIRRRYGLPELAAALAGTPVEATVLVQTVGERSETEEFLSTAQHSAGLIAGVVGWVDLTSDEVAEELAALRDRPGGVALVGIRHQVESEADPDWLARADVRRGLRAVADAGLVYDLLIRPDQLSSARDVVRALPDLRFVLDHGGKPPIRTGGPLAPGSGPVGGSPSAAERWSAELGELAEAENVMVKLSGLITEASWTRWTVADIRPYGDRLLTAFGADRLIFGSDWPVCELAGDYGRVLSLARELCVGLSADERTEVLAANARRWYRLGGS</sequence>
<keyword evidence="3" id="KW-0378">Hydrolase</keyword>
<comment type="similarity">
    <text evidence="1">Belongs to the metallo-dependent hydrolases superfamily.</text>
</comment>
<proteinExistence type="inferred from homology"/>
<dbReference type="SUPFAM" id="SSF51556">
    <property type="entry name" value="Metallo-dependent hydrolases"/>
    <property type="match status" value="1"/>
</dbReference>
<dbReference type="AlphaFoldDB" id="A0AAC9HPF0"/>
<evidence type="ECO:0000313" key="4">
    <source>
        <dbReference type="Proteomes" id="UP000095210"/>
    </source>
</evidence>